<protein>
    <submittedName>
        <fullName evidence="2">Uncharacterized protein</fullName>
    </submittedName>
</protein>
<dbReference type="Proteomes" id="UP001385951">
    <property type="component" value="Unassembled WGS sequence"/>
</dbReference>
<name>A0AAW0FNX1_9APHY</name>
<proteinExistence type="predicted"/>
<accession>A0AAW0FNX1</accession>
<keyword evidence="3" id="KW-1185">Reference proteome</keyword>
<evidence type="ECO:0000313" key="2">
    <source>
        <dbReference type="EMBL" id="KAK7681254.1"/>
    </source>
</evidence>
<feature type="compositionally biased region" description="Polar residues" evidence="1">
    <location>
        <begin position="127"/>
        <end position="136"/>
    </location>
</feature>
<evidence type="ECO:0000313" key="3">
    <source>
        <dbReference type="Proteomes" id="UP001385951"/>
    </source>
</evidence>
<gene>
    <name evidence="2" type="ORF">QCA50_015641</name>
</gene>
<comment type="caution">
    <text evidence="2">The sequence shown here is derived from an EMBL/GenBank/DDBJ whole genome shotgun (WGS) entry which is preliminary data.</text>
</comment>
<reference evidence="2 3" key="1">
    <citation type="submission" date="2022-09" db="EMBL/GenBank/DDBJ databases">
        <authorList>
            <person name="Palmer J.M."/>
        </authorList>
    </citation>
    <scope>NUCLEOTIDE SEQUENCE [LARGE SCALE GENOMIC DNA]</scope>
    <source>
        <strain evidence="2 3">DSM 7382</strain>
    </source>
</reference>
<evidence type="ECO:0000256" key="1">
    <source>
        <dbReference type="SAM" id="MobiDB-lite"/>
    </source>
</evidence>
<dbReference type="EMBL" id="JASBNA010000042">
    <property type="protein sequence ID" value="KAK7681254.1"/>
    <property type="molecule type" value="Genomic_DNA"/>
</dbReference>
<organism evidence="2 3">
    <name type="scientific">Cerrena zonata</name>
    <dbReference type="NCBI Taxonomy" id="2478898"/>
    <lineage>
        <taxon>Eukaryota</taxon>
        <taxon>Fungi</taxon>
        <taxon>Dikarya</taxon>
        <taxon>Basidiomycota</taxon>
        <taxon>Agaricomycotina</taxon>
        <taxon>Agaricomycetes</taxon>
        <taxon>Polyporales</taxon>
        <taxon>Cerrenaceae</taxon>
        <taxon>Cerrena</taxon>
    </lineage>
</organism>
<sequence length="176" mass="19695">MTNIHDVVDYLTNAKFAPVGGLLRSLDNIISAHLKTSESASLPFMEIKENKESDKEDYIGYKTWGLNSFQGPQIDTDYFELHNLESQGRETLMSNIDDFVIGSEDEDADEDDENTRKKKPVNLSPYKVNSTKSNAHNDTNLNENSNNTNDDNSNAESNESDPETLFDASNAEATYS</sequence>
<feature type="region of interest" description="Disordered" evidence="1">
    <location>
        <begin position="104"/>
        <end position="176"/>
    </location>
</feature>
<feature type="compositionally biased region" description="Low complexity" evidence="1">
    <location>
        <begin position="137"/>
        <end position="157"/>
    </location>
</feature>
<feature type="compositionally biased region" description="Acidic residues" evidence="1">
    <location>
        <begin position="104"/>
        <end position="113"/>
    </location>
</feature>
<dbReference type="AlphaFoldDB" id="A0AAW0FNX1"/>